<reference evidence="13 14" key="1">
    <citation type="submission" date="2016-07" db="EMBL/GenBank/DDBJ databases">
        <authorList>
            <person name="Lefevre C.T."/>
        </authorList>
    </citation>
    <scope>NUCLEOTIDE SEQUENCE [LARGE SCALE GENOMIC DNA]</scope>
    <source>
        <strain evidence="13">PR1</strain>
    </source>
</reference>
<comment type="pathway">
    <text evidence="2">Lipid metabolism.</text>
</comment>
<accession>A0A1C3RE25</accession>
<evidence type="ECO:0000256" key="9">
    <source>
        <dbReference type="ARBA" id="ARBA00023239"/>
    </source>
</evidence>
<keyword evidence="11" id="KW-0670">Pyruvate</keyword>
<keyword evidence="9 13" id="KW-0456">Lyase</keyword>
<organism evidence="13 14">
    <name type="scientific">Candidatus Terasakiella magnetica</name>
    <dbReference type="NCBI Taxonomy" id="1867952"/>
    <lineage>
        <taxon>Bacteria</taxon>
        <taxon>Pseudomonadati</taxon>
        <taxon>Pseudomonadota</taxon>
        <taxon>Alphaproteobacteria</taxon>
        <taxon>Rhodospirillales</taxon>
        <taxon>Terasakiellaceae</taxon>
        <taxon>Terasakiella</taxon>
    </lineage>
</organism>
<keyword evidence="6" id="KW-0443">Lipid metabolism</keyword>
<dbReference type="NCBIfam" id="TIGR00163">
    <property type="entry name" value="PS_decarb"/>
    <property type="match status" value="1"/>
</dbReference>
<evidence type="ECO:0000256" key="7">
    <source>
        <dbReference type="ARBA" id="ARBA00023145"/>
    </source>
</evidence>
<gene>
    <name evidence="13" type="primary">psd</name>
    <name evidence="13" type="ORF">MTBPR1_100191</name>
</gene>
<dbReference type="GO" id="GO:0004609">
    <property type="term" value="F:phosphatidylserine decarboxylase activity"/>
    <property type="evidence" value="ECO:0007669"/>
    <property type="project" value="UniProtKB-EC"/>
</dbReference>
<dbReference type="STRING" id="1867952.MTBPR1_100191"/>
<protein>
    <recommendedName>
        <fullName evidence="3">phosphatidylserine decarboxylase</fullName>
        <ecNumber evidence="3">4.1.1.65</ecNumber>
    </recommendedName>
</protein>
<evidence type="ECO:0000256" key="11">
    <source>
        <dbReference type="ARBA" id="ARBA00023317"/>
    </source>
</evidence>
<comment type="pathway">
    <text evidence="12">Phospholipid metabolism; phosphatidylethanolamine biosynthesis.</text>
</comment>
<evidence type="ECO:0000256" key="6">
    <source>
        <dbReference type="ARBA" id="ARBA00023098"/>
    </source>
</evidence>
<evidence type="ECO:0000256" key="12">
    <source>
        <dbReference type="ARBA" id="ARBA00024326"/>
    </source>
</evidence>
<dbReference type="PANTHER" id="PTHR10067:SF17">
    <property type="entry name" value="PHOSPHATIDYLSERINE DECARBOXYLASE PROENZYME 2"/>
    <property type="match status" value="1"/>
</dbReference>
<dbReference type="AlphaFoldDB" id="A0A1C3RE25"/>
<evidence type="ECO:0000256" key="2">
    <source>
        <dbReference type="ARBA" id="ARBA00005189"/>
    </source>
</evidence>
<comment type="cofactor">
    <cofactor evidence="1">
        <name>pyruvate</name>
        <dbReference type="ChEBI" id="CHEBI:15361"/>
    </cofactor>
</comment>
<keyword evidence="8" id="KW-0594">Phospholipid biosynthesis</keyword>
<dbReference type="InterPro" id="IPR033177">
    <property type="entry name" value="PSD-B"/>
</dbReference>
<sequence>MTNPTPITVIDRETGTSFKEVVLGEKWIRWAYQDSNSGLVEKLLFRSSAISKLMGWWYDSSFSKGKIQAAIDELSIDESEFAAPKESFASFNDFFIRHLKPEARPFSTDDKIIASPADGRVLVFPKLDKDVFVPVKGYPFSIEKMLPGISERFKDGALAIVRLCPADYHRYHFPCAGHITQTKDLDGALHSVNPIALGSGPDVFGDNKRSYTLIETANIGTYCFIEVGAFGVGSIVNTCTSGDVSKMDEKGYFKFGGSTVVVVFEKDQIQFSDDLVQNSAQGRETLVKVGQELARFLT</sequence>
<evidence type="ECO:0000256" key="1">
    <source>
        <dbReference type="ARBA" id="ARBA00001928"/>
    </source>
</evidence>
<evidence type="ECO:0000256" key="4">
    <source>
        <dbReference type="ARBA" id="ARBA00022516"/>
    </source>
</evidence>
<dbReference type="Proteomes" id="UP000231658">
    <property type="component" value="Unassembled WGS sequence"/>
</dbReference>
<dbReference type="UniPathway" id="UPA00558"/>
<keyword evidence="10" id="KW-1208">Phospholipid metabolism</keyword>
<evidence type="ECO:0000256" key="5">
    <source>
        <dbReference type="ARBA" id="ARBA00022793"/>
    </source>
</evidence>
<dbReference type="EC" id="4.1.1.65" evidence="3"/>
<evidence type="ECO:0000256" key="3">
    <source>
        <dbReference type="ARBA" id="ARBA00012243"/>
    </source>
</evidence>
<keyword evidence="14" id="KW-1185">Reference proteome</keyword>
<dbReference type="OrthoDB" id="9802030at2"/>
<name>A0A1C3RE25_9PROT</name>
<evidence type="ECO:0000313" key="13">
    <source>
        <dbReference type="EMBL" id="SCA55550.1"/>
    </source>
</evidence>
<dbReference type="EMBL" id="FLYE01000002">
    <property type="protein sequence ID" value="SCA55550.1"/>
    <property type="molecule type" value="Genomic_DNA"/>
</dbReference>
<dbReference type="GO" id="GO:0006646">
    <property type="term" value="P:phosphatidylethanolamine biosynthetic process"/>
    <property type="evidence" value="ECO:0007669"/>
    <property type="project" value="UniProtKB-UniPathway"/>
</dbReference>
<evidence type="ECO:0000313" key="14">
    <source>
        <dbReference type="Proteomes" id="UP000231658"/>
    </source>
</evidence>
<dbReference type="RefSeq" id="WP_069186255.1">
    <property type="nucleotide sequence ID" value="NZ_FLYE01000002.1"/>
</dbReference>
<evidence type="ECO:0000256" key="10">
    <source>
        <dbReference type="ARBA" id="ARBA00023264"/>
    </source>
</evidence>
<dbReference type="InterPro" id="IPR003817">
    <property type="entry name" value="PS_Dcarbxylase"/>
</dbReference>
<dbReference type="PANTHER" id="PTHR10067">
    <property type="entry name" value="PHOSPHATIDYLSERINE DECARBOXYLASE"/>
    <property type="match status" value="1"/>
</dbReference>
<keyword evidence="7" id="KW-0865">Zymogen</keyword>
<evidence type="ECO:0000256" key="8">
    <source>
        <dbReference type="ARBA" id="ARBA00023209"/>
    </source>
</evidence>
<proteinExistence type="predicted"/>
<keyword evidence="4" id="KW-0444">Lipid biosynthesis</keyword>
<dbReference type="Pfam" id="PF02666">
    <property type="entry name" value="PS_Dcarbxylase"/>
    <property type="match status" value="1"/>
</dbReference>
<keyword evidence="5" id="KW-0210">Decarboxylase</keyword>